<feature type="domain" description="Protein kinase" evidence="9">
    <location>
        <begin position="1"/>
        <end position="261"/>
    </location>
</feature>
<keyword evidence="5" id="KW-0418">Kinase</keyword>
<feature type="compositionally biased region" description="Pro residues" evidence="8">
    <location>
        <begin position="343"/>
        <end position="353"/>
    </location>
</feature>
<evidence type="ECO:0000256" key="6">
    <source>
        <dbReference type="ARBA" id="ARBA00022840"/>
    </source>
</evidence>
<evidence type="ECO:0000313" key="11">
    <source>
        <dbReference type="Proteomes" id="UP001501867"/>
    </source>
</evidence>
<dbReference type="EMBL" id="BAAABV010000005">
    <property type="protein sequence ID" value="GAA0271332.1"/>
    <property type="molecule type" value="Genomic_DNA"/>
</dbReference>
<keyword evidence="4 7" id="KW-0547">Nucleotide-binding</keyword>
<dbReference type="Gene3D" id="1.10.510.10">
    <property type="entry name" value="Transferase(Phosphotransferase) domain 1"/>
    <property type="match status" value="1"/>
</dbReference>
<dbReference type="EC" id="2.7.11.1" evidence="1"/>
<keyword evidence="6 7" id="KW-0067">ATP-binding</keyword>
<dbReference type="Pfam" id="PF00069">
    <property type="entry name" value="Pkinase"/>
    <property type="match status" value="1"/>
</dbReference>
<reference evidence="10 11" key="1">
    <citation type="journal article" date="2019" name="Int. J. Syst. Evol. Microbiol.">
        <title>The Global Catalogue of Microorganisms (GCM) 10K type strain sequencing project: providing services to taxonomists for standard genome sequencing and annotation.</title>
        <authorList>
            <consortium name="The Broad Institute Genomics Platform"/>
            <consortium name="The Broad Institute Genome Sequencing Center for Infectious Disease"/>
            <person name="Wu L."/>
            <person name="Ma J."/>
        </authorList>
    </citation>
    <scope>NUCLEOTIDE SEQUENCE [LARGE SCALE GENOMIC DNA]</scope>
    <source>
        <strain evidence="10 11">JCM 4505</strain>
    </source>
</reference>
<evidence type="ECO:0000256" key="1">
    <source>
        <dbReference type="ARBA" id="ARBA00012513"/>
    </source>
</evidence>
<dbReference type="PANTHER" id="PTHR43289:SF6">
    <property type="entry name" value="SERINE_THREONINE-PROTEIN KINASE NEKL-3"/>
    <property type="match status" value="1"/>
</dbReference>
<dbReference type="SUPFAM" id="SSF56112">
    <property type="entry name" value="Protein kinase-like (PK-like)"/>
    <property type="match status" value="1"/>
</dbReference>
<organism evidence="10 11">
    <name type="scientific">Streptomyces polychromogenes</name>
    <dbReference type="NCBI Taxonomy" id="67342"/>
    <lineage>
        <taxon>Bacteria</taxon>
        <taxon>Bacillati</taxon>
        <taxon>Actinomycetota</taxon>
        <taxon>Actinomycetes</taxon>
        <taxon>Kitasatosporales</taxon>
        <taxon>Streptomycetaceae</taxon>
        <taxon>Streptomyces</taxon>
    </lineage>
</organism>
<dbReference type="CDD" id="cd14014">
    <property type="entry name" value="STKc_PknB_like"/>
    <property type="match status" value="1"/>
</dbReference>
<evidence type="ECO:0000256" key="4">
    <source>
        <dbReference type="ARBA" id="ARBA00022741"/>
    </source>
</evidence>
<keyword evidence="2" id="KW-0723">Serine/threonine-protein kinase</keyword>
<comment type="caution">
    <text evidence="10">The sequence shown here is derived from an EMBL/GenBank/DDBJ whole genome shotgun (WGS) entry which is preliminary data.</text>
</comment>
<evidence type="ECO:0000313" key="10">
    <source>
        <dbReference type="EMBL" id="GAA0271332.1"/>
    </source>
</evidence>
<dbReference type="InterPro" id="IPR000719">
    <property type="entry name" value="Prot_kinase_dom"/>
</dbReference>
<dbReference type="InterPro" id="IPR011009">
    <property type="entry name" value="Kinase-like_dom_sf"/>
</dbReference>
<evidence type="ECO:0000256" key="7">
    <source>
        <dbReference type="PROSITE-ProRule" id="PRU10141"/>
    </source>
</evidence>
<feature type="binding site" evidence="7">
    <location>
        <position position="30"/>
    </location>
    <ligand>
        <name>ATP</name>
        <dbReference type="ChEBI" id="CHEBI:30616"/>
    </ligand>
</feature>
<feature type="compositionally biased region" description="Low complexity" evidence="8">
    <location>
        <begin position="323"/>
        <end position="342"/>
    </location>
</feature>
<feature type="region of interest" description="Disordered" evidence="8">
    <location>
        <begin position="317"/>
        <end position="355"/>
    </location>
</feature>
<keyword evidence="3" id="KW-0808">Transferase</keyword>
<dbReference type="PROSITE" id="PS50011">
    <property type="entry name" value="PROTEIN_KINASE_DOM"/>
    <property type="match status" value="1"/>
</dbReference>
<protein>
    <recommendedName>
        <fullName evidence="1">non-specific serine/threonine protein kinase</fullName>
        <ecNumber evidence="1">2.7.11.1</ecNumber>
    </recommendedName>
</protein>
<dbReference type="PROSITE" id="PS00107">
    <property type="entry name" value="PROTEIN_KINASE_ATP"/>
    <property type="match status" value="1"/>
</dbReference>
<dbReference type="PROSITE" id="PS00108">
    <property type="entry name" value="PROTEIN_KINASE_ST"/>
    <property type="match status" value="1"/>
</dbReference>
<dbReference type="InterPro" id="IPR008271">
    <property type="entry name" value="Ser/Thr_kinase_AS"/>
</dbReference>
<dbReference type="Gene3D" id="3.30.200.20">
    <property type="entry name" value="Phosphorylase Kinase, domain 1"/>
    <property type="match status" value="1"/>
</dbReference>
<evidence type="ECO:0000256" key="3">
    <source>
        <dbReference type="ARBA" id="ARBA00022679"/>
    </source>
</evidence>
<proteinExistence type="predicted"/>
<evidence type="ECO:0000256" key="8">
    <source>
        <dbReference type="SAM" id="MobiDB-lite"/>
    </source>
</evidence>
<keyword evidence="11" id="KW-1185">Reference proteome</keyword>
<dbReference type="InterPro" id="IPR017441">
    <property type="entry name" value="Protein_kinase_ATP_BS"/>
</dbReference>
<accession>A0ABN0V1X5</accession>
<feature type="region of interest" description="Disordered" evidence="8">
    <location>
        <begin position="260"/>
        <end position="291"/>
    </location>
</feature>
<dbReference type="Proteomes" id="UP001501867">
    <property type="component" value="Unassembled WGS sequence"/>
</dbReference>
<gene>
    <name evidence="10" type="ORF">GCM10010302_06140</name>
</gene>
<dbReference type="RefSeq" id="WP_344151883.1">
    <property type="nucleotide sequence ID" value="NZ_BAAABV010000005.1"/>
</dbReference>
<evidence type="ECO:0000256" key="2">
    <source>
        <dbReference type="ARBA" id="ARBA00022527"/>
    </source>
</evidence>
<evidence type="ECO:0000259" key="9">
    <source>
        <dbReference type="PROSITE" id="PS50011"/>
    </source>
</evidence>
<dbReference type="PANTHER" id="PTHR43289">
    <property type="entry name" value="MITOGEN-ACTIVATED PROTEIN KINASE KINASE KINASE 20-RELATED"/>
    <property type="match status" value="1"/>
</dbReference>
<sequence>MLEIDPIGTGGMGSVWRGYDRKLHRTVAVKALHLPDGLGAEEQARLRTRALREARAIARLEHPGIVAVHDVLEEDGQPWIVMRFIAGRTLDQEVAANGPLSPQRAAEFGTRLLEALSAAHDEGVLHLDIKPQNILLDDKGRPVLTDFGIASVAHATAPQTEALRGTAGYVAPERLAGSEPGPEADLWSLGATLYFAVEGRPAYAADNVAAALAAVMTRAPEPMTRAGALAPTIAGLLTRDPALRLDAAGAETGLRTAAATIEIAPQEDGPRTKELPAEAADPPSGPARKHRRAVAFAAPLLLAALTALPFALWHGRGNAGEQPSRASSPASPSPTPSTSTTPSPSPTHTPSPTPTVIARYDKIPEFCVKVGSRAGAVIPSMDTGKEDNWAAGASLFAGITESHDCRWSTEGYWYNYPWAADVSVHTFRFSSGTFGSAAFEKERSGSFYGNAVRLHDFADDLCISNPTGADYGYAHVMFRIDNLLVQVSYEMQTTTGTPAPSVAKPRGLDMAKYVYEVLTTGA</sequence>
<name>A0ABN0V1X5_9ACTN</name>
<dbReference type="SMART" id="SM00220">
    <property type="entry name" value="S_TKc"/>
    <property type="match status" value="1"/>
</dbReference>
<evidence type="ECO:0000256" key="5">
    <source>
        <dbReference type="ARBA" id="ARBA00022777"/>
    </source>
</evidence>